<protein>
    <submittedName>
        <fullName evidence="4">Flavodoxin family protein</fullName>
    </submittedName>
</protein>
<evidence type="ECO:0000313" key="4">
    <source>
        <dbReference type="EMBL" id="UWX05746.1"/>
    </source>
</evidence>
<name>A0ABY5Y1S7_9BACT</name>
<dbReference type="EMBL" id="CP065938">
    <property type="protein sequence ID" value="UWX05746.1"/>
    <property type="molecule type" value="Genomic_DNA"/>
</dbReference>
<evidence type="ECO:0000259" key="3">
    <source>
        <dbReference type="Pfam" id="PF03358"/>
    </source>
</evidence>
<dbReference type="Pfam" id="PF03358">
    <property type="entry name" value="FMN_red"/>
    <property type="match status" value="1"/>
</dbReference>
<proteinExistence type="predicted"/>
<keyword evidence="5" id="KW-1185">Reference proteome</keyword>
<dbReference type="InterPro" id="IPR051796">
    <property type="entry name" value="ISF_SsuE-like"/>
</dbReference>
<sequence>MKILMINGSPRRTGNTALALQALEKKLQADHEVELLQSYSMTVTPCLACLECKKNDGFCVQRDDTNTMLQKINDAECIVFGTPVFWIGMSGQLKLFIDKFVARQNIFKQKPKKTVSVVVGGSGPKTRQYELIAEQFSSISNFLCWNHICSASFSAFGIGDIIKCPDFETKIQEIVTAINQ</sequence>
<dbReference type="RefSeq" id="WP_334315330.1">
    <property type="nucleotide sequence ID" value="NZ_CP065938.1"/>
</dbReference>
<gene>
    <name evidence="4" type="ORF">JBF11_10015</name>
</gene>
<keyword evidence="1" id="KW-0285">Flavoprotein</keyword>
<accession>A0ABY5Y1S7</accession>
<dbReference type="InterPro" id="IPR005025">
    <property type="entry name" value="FMN_Rdtase-like_dom"/>
</dbReference>
<dbReference type="InterPro" id="IPR029039">
    <property type="entry name" value="Flavoprotein-like_sf"/>
</dbReference>
<evidence type="ECO:0000256" key="2">
    <source>
        <dbReference type="ARBA" id="ARBA00022643"/>
    </source>
</evidence>
<dbReference type="SUPFAM" id="SSF52218">
    <property type="entry name" value="Flavoproteins"/>
    <property type="match status" value="1"/>
</dbReference>
<dbReference type="PANTHER" id="PTHR43278">
    <property type="entry name" value="NAD(P)H-DEPENDENT FMN-CONTAINING OXIDOREDUCTASE YWQN-RELATED"/>
    <property type="match status" value="1"/>
</dbReference>
<dbReference type="PANTHER" id="PTHR43278:SF4">
    <property type="entry name" value="NAD(P)H-DEPENDENT FMN-CONTAINING OXIDOREDUCTASE YWQN-RELATED"/>
    <property type="match status" value="1"/>
</dbReference>
<dbReference type="Gene3D" id="3.40.50.360">
    <property type="match status" value="1"/>
</dbReference>
<evidence type="ECO:0000313" key="5">
    <source>
        <dbReference type="Proteomes" id="UP001058120"/>
    </source>
</evidence>
<organism evidence="4 5">
    <name type="scientific">Taurinivorans muris</name>
    <dbReference type="NCBI Taxonomy" id="2787751"/>
    <lineage>
        <taxon>Bacteria</taxon>
        <taxon>Pseudomonadati</taxon>
        <taxon>Thermodesulfobacteriota</taxon>
        <taxon>Desulfovibrionia</taxon>
        <taxon>Desulfovibrionales</taxon>
        <taxon>Desulfovibrionaceae</taxon>
        <taxon>Taurinivorans</taxon>
    </lineage>
</organism>
<dbReference type="Proteomes" id="UP001058120">
    <property type="component" value="Chromosome"/>
</dbReference>
<reference evidence="4" key="1">
    <citation type="submission" date="2020-12" db="EMBL/GenBank/DDBJ databases">
        <title>Taurinivorans muris gen. nov., sp. nov., fundamental and realized metabolic niche of a ubiquitous sulfidogenic bacterium in the murine intestine.</title>
        <authorList>
            <person name="Ye H."/>
            <person name="Hanson B.T."/>
            <person name="Loy A."/>
        </authorList>
    </citation>
    <scope>NUCLEOTIDE SEQUENCE</scope>
    <source>
        <strain evidence="4">LT0009</strain>
    </source>
</reference>
<evidence type="ECO:0000256" key="1">
    <source>
        <dbReference type="ARBA" id="ARBA00022630"/>
    </source>
</evidence>
<keyword evidence="2" id="KW-0288">FMN</keyword>
<feature type="domain" description="NADPH-dependent FMN reductase-like" evidence="3">
    <location>
        <begin position="1"/>
        <end position="132"/>
    </location>
</feature>